<dbReference type="GO" id="GO:0032991">
    <property type="term" value="C:protein-containing complex"/>
    <property type="evidence" value="ECO:0007669"/>
    <property type="project" value="UniProtKB-ARBA"/>
</dbReference>
<protein>
    <submittedName>
        <fullName evidence="2">TPR domain protein</fullName>
    </submittedName>
</protein>
<dbReference type="RefSeq" id="WP_015818298.1">
    <property type="nucleotide sequence ID" value="NC_012997.1"/>
</dbReference>
<dbReference type="OrthoDB" id="6397696at2"/>
<dbReference type="PANTHER" id="PTHR12558">
    <property type="entry name" value="CELL DIVISION CYCLE 16,23,27"/>
    <property type="match status" value="1"/>
</dbReference>
<dbReference type="SUPFAM" id="SSF48452">
    <property type="entry name" value="TPR-like"/>
    <property type="match status" value="1"/>
</dbReference>
<reference evidence="2 3" key="1">
    <citation type="journal article" date="2009" name="PLoS ONE">
        <title>The complete genome of Teredinibacter turnerae T7901: an intracellular endosymbiont of marine wood-boring bivalves (shipworms).</title>
        <authorList>
            <person name="Yang J.C."/>
            <person name="Madupu R."/>
            <person name="Durkin A.S."/>
            <person name="Ekborg N.A."/>
            <person name="Pedamallu C.S."/>
            <person name="Hostetler J.B."/>
            <person name="Radune D."/>
            <person name="Toms B.S."/>
            <person name="Henrissat B."/>
            <person name="Coutinho P.M."/>
            <person name="Schwarz S."/>
            <person name="Field L."/>
            <person name="Trindade-Silva A.E."/>
            <person name="Soares C.A.G."/>
            <person name="Elshahawi S."/>
            <person name="Hanora A."/>
            <person name="Schmidt E.W."/>
            <person name="Haygood M.G."/>
            <person name="Posfai J."/>
            <person name="Benner J."/>
            <person name="Madinger C."/>
            <person name="Nove J."/>
            <person name="Anton B."/>
            <person name="Chaudhary K."/>
            <person name="Foster J."/>
            <person name="Holman A."/>
            <person name="Kumar S."/>
            <person name="Lessard P.A."/>
            <person name="Luyten Y.A."/>
            <person name="Slatko B."/>
            <person name="Wood N."/>
            <person name="Wu B."/>
            <person name="Teplitski M."/>
            <person name="Mougous J.D."/>
            <person name="Ward N."/>
            <person name="Eisen J.A."/>
            <person name="Badger J.H."/>
            <person name="Distel D.L."/>
        </authorList>
    </citation>
    <scope>NUCLEOTIDE SEQUENCE [LARGE SCALE GENOMIC DNA]</scope>
    <source>
        <strain evidence="3">ATCC 39867 / T7901</strain>
    </source>
</reference>
<dbReference type="AlphaFoldDB" id="C5BIP9"/>
<dbReference type="STRING" id="377629.TERTU_2022"/>
<dbReference type="GO" id="GO:0012505">
    <property type="term" value="C:endomembrane system"/>
    <property type="evidence" value="ECO:0007669"/>
    <property type="project" value="UniProtKB-ARBA"/>
</dbReference>
<name>C5BIP9_TERTT</name>
<accession>C5BIP9</accession>
<keyword evidence="3" id="KW-1185">Reference proteome</keyword>
<dbReference type="Proteomes" id="UP000009080">
    <property type="component" value="Chromosome"/>
</dbReference>
<dbReference type="GO" id="GO:0005737">
    <property type="term" value="C:cytoplasm"/>
    <property type="evidence" value="ECO:0007669"/>
    <property type="project" value="UniProtKB-ARBA"/>
</dbReference>
<dbReference type="GO" id="GO:0016192">
    <property type="term" value="P:vesicle-mediated transport"/>
    <property type="evidence" value="ECO:0007669"/>
    <property type="project" value="UniProtKB-ARBA"/>
</dbReference>
<dbReference type="Pfam" id="PF13432">
    <property type="entry name" value="TPR_16"/>
    <property type="match status" value="1"/>
</dbReference>
<dbReference type="KEGG" id="ttu:TERTU_2022"/>
<feature type="chain" id="PRO_5002946956" evidence="1">
    <location>
        <begin position="23"/>
        <end position="408"/>
    </location>
</feature>
<sequence length="408" mass="46386">MRVFRILVSLVMLLCCSYSWSAGSVSGKVFKELTDIQTVMGEGKTEEAYTRLQTLLAEVDDNSLDKALTLQTLGYVEMARENFQQAIGYLKQSLALNQLPEKVVINVGYMVAQLHAALGEYDQALEFAEDWYTQLETPKPTESIFLANIYAQMKRYEEAIPYAEKAIGDSDKPKETWYQLLTASFFELKRYPKAAKSLQQMVEHWPDKATYWEQLASVYVMLEDEQSALAVLKLAFQQKLLDKESTIKSLLQLAVTRGIPEHAARMLEQAFADEMLEENATFLEMLAAAYAAAREREKAILAYERLAPMSETGDPWISISNIYVEMGEWKQAETALKKALDAKLESPGKAWLLLGIAQMELKKFDSAKNSLRKSVAFKETTKSANRWMKYVDDMKRQADWMAEVKANS</sequence>
<dbReference type="PANTHER" id="PTHR12558:SF13">
    <property type="entry name" value="CELL DIVISION CYCLE PROTEIN 27 HOMOLOG"/>
    <property type="match status" value="1"/>
</dbReference>
<keyword evidence="1" id="KW-0732">Signal</keyword>
<dbReference type="InterPro" id="IPR015374">
    <property type="entry name" value="ChAPs"/>
</dbReference>
<dbReference type="HOGENOM" id="CLU_038151_0_0_6"/>
<evidence type="ECO:0000313" key="3">
    <source>
        <dbReference type="Proteomes" id="UP000009080"/>
    </source>
</evidence>
<dbReference type="SMART" id="SM00028">
    <property type="entry name" value="TPR"/>
    <property type="match status" value="5"/>
</dbReference>
<organism evidence="2 3">
    <name type="scientific">Teredinibacter turnerae (strain ATCC 39867 / T7901)</name>
    <dbReference type="NCBI Taxonomy" id="377629"/>
    <lineage>
        <taxon>Bacteria</taxon>
        <taxon>Pseudomonadati</taxon>
        <taxon>Pseudomonadota</taxon>
        <taxon>Gammaproteobacteria</taxon>
        <taxon>Cellvibrionales</taxon>
        <taxon>Cellvibrionaceae</taxon>
        <taxon>Teredinibacter</taxon>
    </lineage>
</organism>
<dbReference type="InterPro" id="IPR011990">
    <property type="entry name" value="TPR-like_helical_dom_sf"/>
</dbReference>
<gene>
    <name evidence="2" type="ordered locus">TERTU_2022</name>
</gene>
<dbReference type="InterPro" id="IPR019734">
    <property type="entry name" value="TPR_rpt"/>
</dbReference>
<proteinExistence type="predicted"/>
<evidence type="ECO:0000313" key="2">
    <source>
        <dbReference type="EMBL" id="ACR12186.1"/>
    </source>
</evidence>
<evidence type="ECO:0000256" key="1">
    <source>
        <dbReference type="SAM" id="SignalP"/>
    </source>
</evidence>
<dbReference type="Gene3D" id="1.25.40.10">
    <property type="entry name" value="Tetratricopeptide repeat domain"/>
    <property type="match status" value="3"/>
</dbReference>
<dbReference type="Pfam" id="PF09295">
    <property type="entry name" value="ChAPs"/>
    <property type="match status" value="1"/>
</dbReference>
<feature type="signal peptide" evidence="1">
    <location>
        <begin position="1"/>
        <end position="22"/>
    </location>
</feature>
<dbReference type="EMBL" id="CP001614">
    <property type="protein sequence ID" value="ACR12186.1"/>
    <property type="molecule type" value="Genomic_DNA"/>
</dbReference>
<dbReference type="eggNOG" id="COG0457">
    <property type="taxonomic scope" value="Bacteria"/>
</dbReference>